<dbReference type="EMBL" id="JBFXLQ010000037">
    <property type="protein sequence ID" value="KAL2864823.1"/>
    <property type="molecule type" value="Genomic_DNA"/>
</dbReference>
<protein>
    <recommendedName>
        <fullName evidence="6">Mid2 domain-containing protein</fullName>
    </recommendedName>
</protein>
<evidence type="ECO:0000313" key="5">
    <source>
        <dbReference type="Proteomes" id="UP001610432"/>
    </source>
</evidence>
<evidence type="ECO:0000256" key="3">
    <source>
        <dbReference type="SAM" id="SignalP"/>
    </source>
</evidence>
<keyword evidence="3" id="KW-0732">Signal</keyword>
<name>A0ABR4LN30_9EURO</name>
<feature type="region of interest" description="Disordered" evidence="1">
    <location>
        <begin position="295"/>
        <end position="343"/>
    </location>
</feature>
<organism evidence="4 5">
    <name type="scientific">Aspergillus lucknowensis</name>
    <dbReference type="NCBI Taxonomy" id="176173"/>
    <lineage>
        <taxon>Eukaryota</taxon>
        <taxon>Fungi</taxon>
        <taxon>Dikarya</taxon>
        <taxon>Ascomycota</taxon>
        <taxon>Pezizomycotina</taxon>
        <taxon>Eurotiomycetes</taxon>
        <taxon>Eurotiomycetidae</taxon>
        <taxon>Eurotiales</taxon>
        <taxon>Aspergillaceae</taxon>
        <taxon>Aspergillus</taxon>
        <taxon>Aspergillus subgen. Nidulantes</taxon>
    </lineage>
</organism>
<comment type="caution">
    <text evidence="4">The sequence shown here is derived from an EMBL/GenBank/DDBJ whole genome shotgun (WGS) entry which is preliminary data.</text>
</comment>
<keyword evidence="2" id="KW-0812">Transmembrane</keyword>
<feature type="signal peptide" evidence="3">
    <location>
        <begin position="1"/>
        <end position="16"/>
    </location>
</feature>
<gene>
    <name evidence="4" type="ORF">BJX67DRAFT_383450</name>
</gene>
<feature type="chain" id="PRO_5045674252" description="Mid2 domain-containing protein" evidence="3">
    <location>
        <begin position="17"/>
        <end position="343"/>
    </location>
</feature>
<dbReference type="Proteomes" id="UP001610432">
    <property type="component" value="Unassembled WGS sequence"/>
</dbReference>
<sequence>MALPLVFVLTVSLASASSSSTNVNTNTTSTATCYHLDGFEARDHVPCYAGSSDAGDAVNCCHEDDICMSNGLCLQQGTRGIVLSRGSCMDHDWGTGCYAPCSDYHRSGGIPIVNVGFDSDDPEYCCGAVTVNEDEEDGGDLSCEFGSPFTIPRGTAISGVAGLSDENQNHDSHDEDDDDDDDDAETENHEEEGEEDDEHTHERVSPGIAVALGVGIPLGLLVMGGILWAVWERRRRQLKIEEEDGHGQGQGHAMTAMKLRGLELHHRYGPIPSPVPTYSRRGTPTQSAVFYSVHAASPPTTPPRTGPGVAFEQQQQQQEEEEEEEERRLMEDNESHDGERERR</sequence>
<reference evidence="4 5" key="1">
    <citation type="submission" date="2024-07" db="EMBL/GenBank/DDBJ databases">
        <title>Section-level genome sequencing and comparative genomics of Aspergillus sections Usti and Cavernicolus.</title>
        <authorList>
            <consortium name="Lawrence Berkeley National Laboratory"/>
            <person name="Nybo J.L."/>
            <person name="Vesth T.C."/>
            <person name="Theobald S."/>
            <person name="Frisvad J.C."/>
            <person name="Larsen T.O."/>
            <person name="Kjaerboelling I."/>
            <person name="Rothschild-Mancinelli K."/>
            <person name="Lyhne E.K."/>
            <person name="Kogle M.E."/>
            <person name="Barry K."/>
            <person name="Clum A."/>
            <person name="Na H."/>
            <person name="Ledsgaard L."/>
            <person name="Lin J."/>
            <person name="Lipzen A."/>
            <person name="Kuo A."/>
            <person name="Riley R."/>
            <person name="Mondo S."/>
            <person name="Labutti K."/>
            <person name="Haridas S."/>
            <person name="Pangalinan J."/>
            <person name="Salamov A.A."/>
            <person name="Simmons B.A."/>
            <person name="Magnuson J.K."/>
            <person name="Chen J."/>
            <person name="Drula E."/>
            <person name="Henrissat B."/>
            <person name="Wiebenga A."/>
            <person name="Lubbers R.J."/>
            <person name="Gomes A.C."/>
            <person name="Macurrencykelacurrency M.R."/>
            <person name="Stajich J."/>
            <person name="Grigoriev I.V."/>
            <person name="Mortensen U.H."/>
            <person name="De Vries R.P."/>
            <person name="Baker S.E."/>
            <person name="Andersen M.R."/>
        </authorList>
    </citation>
    <scope>NUCLEOTIDE SEQUENCE [LARGE SCALE GENOMIC DNA]</scope>
    <source>
        <strain evidence="4 5">CBS 449.75</strain>
    </source>
</reference>
<keyword evidence="5" id="KW-1185">Reference proteome</keyword>
<feature type="compositionally biased region" description="Low complexity" evidence="1">
    <location>
        <begin position="306"/>
        <end position="317"/>
    </location>
</feature>
<accession>A0ABR4LN30</accession>
<dbReference type="GeneID" id="98148532"/>
<dbReference type="RefSeq" id="XP_070883802.1">
    <property type="nucleotide sequence ID" value="XM_071033460.1"/>
</dbReference>
<evidence type="ECO:0000313" key="4">
    <source>
        <dbReference type="EMBL" id="KAL2864823.1"/>
    </source>
</evidence>
<feature type="transmembrane region" description="Helical" evidence="2">
    <location>
        <begin position="208"/>
        <end position="231"/>
    </location>
</feature>
<feature type="compositionally biased region" description="Acidic residues" evidence="1">
    <location>
        <begin position="174"/>
        <end position="197"/>
    </location>
</feature>
<evidence type="ECO:0000256" key="1">
    <source>
        <dbReference type="SAM" id="MobiDB-lite"/>
    </source>
</evidence>
<feature type="compositionally biased region" description="Basic and acidic residues" evidence="1">
    <location>
        <begin position="326"/>
        <end position="343"/>
    </location>
</feature>
<evidence type="ECO:0008006" key="6">
    <source>
        <dbReference type="Google" id="ProtNLM"/>
    </source>
</evidence>
<proteinExistence type="predicted"/>
<keyword evidence="2" id="KW-0472">Membrane</keyword>
<evidence type="ECO:0000256" key="2">
    <source>
        <dbReference type="SAM" id="Phobius"/>
    </source>
</evidence>
<keyword evidence="2" id="KW-1133">Transmembrane helix</keyword>
<feature type="region of interest" description="Disordered" evidence="1">
    <location>
        <begin position="160"/>
        <end position="203"/>
    </location>
</feature>